<evidence type="ECO:0000313" key="1">
    <source>
        <dbReference type="EMBL" id="KAI9195376.1"/>
    </source>
</evidence>
<keyword evidence="2" id="KW-1185">Reference proteome</keyword>
<dbReference type="GO" id="GO:0032440">
    <property type="term" value="F:2-alkenal reductase [NAD(P)H] activity"/>
    <property type="evidence" value="ECO:0007669"/>
    <property type="project" value="TreeGrafter"/>
</dbReference>
<reference evidence="1" key="1">
    <citation type="journal article" date="2022" name="Plant J.">
        <title>Strategies of tolerance reflected in two North American maple genomes.</title>
        <authorList>
            <person name="McEvoy S.L."/>
            <person name="Sezen U.U."/>
            <person name="Trouern-Trend A."/>
            <person name="McMahon S.M."/>
            <person name="Schaberg P.G."/>
            <person name="Yang J."/>
            <person name="Wegrzyn J.L."/>
            <person name="Swenson N.G."/>
        </authorList>
    </citation>
    <scope>NUCLEOTIDE SEQUENCE</scope>
    <source>
        <strain evidence="1">91603</strain>
    </source>
</reference>
<dbReference type="Gene3D" id="3.40.50.720">
    <property type="entry name" value="NAD(P)-binding Rossmann-like Domain"/>
    <property type="match status" value="1"/>
</dbReference>
<comment type="caution">
    <text evidence="1">The sequence shown here is derived from an EMBL/GenBank/DDBJ whole genome shotgun (WGS) entry which is preliminary data.</text>
</comment>
<dbReference type="AlphaFoldDB" id="A0AAD5JLI3"/>
<reference evidence="1" key="2">
    <citation type="submission" date="2023-02" db="EMBL/GenBank/DDBJ databases">
        <authorList>
            <person name="Swenson N.G."/>
            <person name="Wegrzyn J.L."/>
            <person name="Mcevoy S.L."/>
        </authorList>
    </citation>
    <scope>NUCLEOTIDE SEQUENCE</scope>
    <source>
        <strain evidence="1">91603</strain>
        <tissue evidence="1">Leaf</tissue>
    </source>
</reference>
<dbReference type="PANTHER" id="PTHR43205:SF7">
    <property type="entry name" value="PROSTAGLANDIN REDUCTASE 1"/>
    <property type="match status" value="1"/>
</dbReference>
<sequence>MNKFGFDHAFNYKEEPNFDAALKRCFPDGIDIYFDNVGGKDARCSSTQHEALWSHCCVRDDLTVRQ</sequence>
<accession>A0AAD5JLI3</accession>
<dbReference type="PANTHER" id="PTHR43205">
    <property type="entry name" value="PROSTAGLANDIN REDUCTASE"/>
    <property type="match status" value="1"/>
</dbReference>
<organism evidence="1 2">
    <name type="scientific">Acer negundo</name>
    <name type="common">Box elder</name>
    <dbReference type="NCBI Taxonomy" id="4023"/>
    <lineage>
        <taxon>Eukaryota</taxon>
        <taxon>Viridiplantae</taxon>
        <taxon>Streptophyta</taxon>
        <taxon>Embryophyta</taxon>
        <taxon>Tracheophyta</taxon>
        <taxon>Spermatophyta</taxon>
        <taxon>Magnoliopsida</taxon>
        <taxon>eudicotyledons</taxon>
        <taxon>Gunneridae</taxon>
        <taxon>Pentapetalae</taxon>
        <taxon>rosids</taxon>
        <taxon>malvids</taxon>
        <taxon>Sapindales</taxon>
        <taxon>Sapindaceae</taxon>
        <taxon>Hippocastanoideae</taxon>
        <taxon>Acereae</taxon>
        <taxon>Acer</taxon>
    </lineage>
</organism>
<protein>
    <submittedName>
        <fullName evidence="1">Uncharacterized protein</fullName>
    </submittedName>
</protein>
<gene>
    <name evidence="1" type="ORF">LWI28_014316</name>
</gene>
<proteinExistence type="predicted"/>
<evidence type="ECO:0000313" key="2">
    <source>
        <dbReference type="Proteomes" id="UP001064489"/>
    </source>
</evidence>
<dbReference type="EMBL" id="JAJSOW010000003">
    <property type="protein sequence ID" value="KAI9195376.1"/>
    <property type="molecule type" value="Genomic_DNA"/>
</dbReference>
<dbReference type="Proteomes" id="UP001064489">
    <property type="component" value="Chromosome 1"/>
</dbReference>
<dbReference type="InterPro" id="IPR036291">
    <property type="entry name" value="NAD(P)-bd_dom_sf"/>
</dbReference>
<dbReference type="InterPro" id="IPR045010">
    <property type="entry name" value="MDR_fam"/>
</dbReference>
<dbReference type="SUPFAM" id="SSF51735">
    <property type="entry name" value="NAD(P)-binding Rossmann-fold domains"/>
    <property type="match status" value="1"/>
</dbReference>
<name>A0AAD5JLI3_ACENE</name>